<dbReference type="Proteomes" id="UP000799118">
    <property type="component" value="Unassembled WGS sequence"/>
</dbReference>
<name>A0A6A4IP51_9AGAR</name>
<dbReference type="AlphaFoldDB" id="A0A6A4IP51"/>
<evidence type="ECO:0000313" key="2">
    <source>
        <dbReference type="Proteomes" id="UP000799118"/>
    </source>
</evidence>
<sequence length="200" mass="22793">MINTTRKHAEMIAQEVHAQQEVATAMQAKEAALTKRKTKIASLRNQIKKSNVKANYELKQSKLATLQPQDKAGWKVHFTTEIMKQYNSETGPGPQGANQFQLYFDDGWHGSELNLSIIKNMTSFALANRADQCFKGSLSTEAIHAIIWGHILQARDSWIQWKPHVYEEERDKFETAAEATTQAQIDQVKKYKSVHKANHK</sequence>
<keyword evidence="2" id="KW-1185">Reference proteome</keyword>
<dbReference type="EMBL" id="ML769383">
    <property type="protein sequence ID" value="KAE9411490.1"/>
    <property type="molecule type" value="Genomic_DNA"/>
</dbReference>
<evidence type="ECO:0000313" key="1">
    <source>
        <dbReference type="EMBL" id="KAE9411490.1"/>
    </source>
</evidence>
<protein>
    <submittedName>
        <fullName evidence="1">Uncharacterized protein</fullName>
    </submittedName>
</protein>
<reference evidence="1" key="1">
    <citation type="journal article" date="2019" name="Environ. Microbiol.">
        <title>Fungal ecological strategies reflected in gene transcription - a case study of two litter decomposers.</title>
        <authorList>
            <person name="Barbi F."/>
            <person name="Kohler A."/>
            <person name="Barry K."/>
            <person name="Baskaran P."/>
            <person name="Daum C."/>
            <person name="Fauchery L."/>
            <person name="Ihrmark K."/>
            <person name="Kuo A."/>
            <person name="LaButti K."/>
            <person name="Lipzen A."/>
            <person name="Morin E."/>
            <person name="Grigoriev I.V."/>
            <person name="Henrissat B."/>
            <person name="Lindahl B."/>
            <person name="Martin F."/>
        </authorList>
    </citation>
    <scope>NUCLEOTIDE SEQUENCE</scope>
    <source>
        <strain evidence="1">JB14</strain>
    </source>
</reference>
<dbReference type="OrthoDB" id="3068300at2759"/>
<accession>A0A6A4IP51</accession>
<proteinExistence type="predicted"/>
<gene>
    <name evidence="1" type="ORF">BT96DRAFT_930565</name>
</gene>
<organism evidence="1 2">
    <name type="scientific">Gymnopus androsaceus JB14</name>
    <dbReference type="NCBI Taxonomy" id="1447944"/>
    <lineage>
        <taxon>Eukaryota</taxon>
        <taxon>Fungi</taxon>
        <taxon>Dikarya</taxon>
        <taxon>Basidiomycota</taxon>
        <taxon>Agaricomycotina</taxon>
        <taxon>Agaricomycetes</taxon>
        <taxon>Agaricomycetidae</taxon>
        <taxon>Agaricales</taxon>
        <taxon>Marasmiineae</taxon>
        <taxon>Omphalotaceae</taxon>
        <taxon>Gymnopus</taxon>
    </lineage>
</organism>